<dbReference type="Proteomes" id="UP000326852">
    <property type="component" value="Unassembled WGS sequence"/>
</dbReference>
<dbReference type="Gene3D" id="3.90.79.10">
    <property type="entry name" value="Nucleoside Triphosphate Pyrophosphohydrolase"/>
    <property type="match status" value="1"/>
</dbReference>
<reference evidence="2 3" key="1">
    <citation type="submission" date="2019-08" db="EMBL/GenBank/DDBJ databases">
        <title>Arthrobacter sp. nov., isolated from plateau pika and Tibetan wild ass.</title>
        <authorList>
            <person name="Ge Y."/>
        </authorList>
    </citation>
    <scope>NUCLEOTIDE SEQUENCE [LARGE SCALE GENOMIC DNA]</scope>
    <source>
        <strain evidence="2 3">785</strain>
    </source>
</reference>
<organism evidence="2 3">
    <name type="scientific">Arthrobacter yangruifuii</name>
    <dbReference type="NCBI Taxonomy" id="2606616"/>
    <lineage>
        <taxon>Bacteria</taxon>
        <taxon>Bacillati</taxon>
        <taxon>Actinomycetota</taxon>
        <taxon>Actinomycetes</taxon>
        <taxon>Micrococcales</taxon>
        <taxon>Micrococcaceae</taxon>
        <taxon>Arthrobacter</taxon>
    </lineage>
</organism>
<sequence length="188" mass="20649">MPLEDLLTRLRTLPDSKRKEAYLRFLNAAGTAALRKDGGPEHVTGSCFVFSPGFDHVLLCFHRKGQFWVQFGGHVEPEDASVAETAQREAREESGLGDLALLSPAIMDLDRHDLQGGFSCSAHWDVGFAAVISRDVVTTVSDESEAVRWFPISELPARLPEGFLERLEYVRRTAMSLPGAGYGTTRGG</sequence>
<dbReference type="RefSeq" id="WP_152271973.1">
    <property type="nucleotide sequence ID" value="NZ_VTFX01000003.1"/>
</dbReference>
<dbReference type="SUPFAM" id="SSF55811">
    <property type="entry name" value="Nudix"/>
    <property type="match status" value="1"/>
</dbReference>
<dbReference type="AlphaFoldDB" id="A0A5N6MR11"/>
<accession>A0A5N6MR11</accession>
<gene>
    <name evidence="2" type="ORF">GD627_07345</name>
</gene>
<dbReference type="Pfam" id="PF00293">
    <property type="entry name" value="NUDIX"/>
    <property type="match status" value="1"/>
</dbReference>
<dbReference type="InterPro" id="IPR015797">
    <property type="entry name" value="NUDIX_hydrolase-like_dom_sf"/>
</dbReference>
<comment type="caution">
    <text evidence="2">The sequence shown here is derived from an EMBL/GenBank/DDBJ whole genome shotgun (WGS) entry which is preliminary data.</text>
</comment>
<keyword evidence="3" id="KW-1185">Reference proteome</keyword>
<evidence type="ECO:0000259" key="1">
    <source>
        <dbReference type="PROSITE" id="PS51462"/>
    </source>
</evidence>
<dbReference type="CDD" id="cd03674">
    <property type="entry name" value="NUDIX_Hydrolase"/>
    <property type="match status" value="1"/>
</dbReference>
<dbReference type="EMBL" id="VTFX01000003">
    <property type="protein sequence ID" value="KAD3720613.1"/>
    <property type="molecule type" value="Genomic_DNA"/>
</dbReference>
<evidence type="ECO:0000313" key="3">
    <source>
        <dbReference type="Proteomes" id="UP000326852"/>
    </source>
</evidence>
<name>A0A5N6MR11_9MICC</name>
<dbReference type="InterPro" id="IPR000086">
    <property type="entry name" value="NUDIX_hydrolase_dom"/>
</dbReference>
<dbReference type="PROSITE" id="PS51462">
    <property type="entry name" value="NUDIX"/>
    <property type="match status" value="1"/>
</dbReference>
<protein>
    <submittedName>
        <fullName evidence="2">NUDIX domain-containing protein</fullName>
    </submittedName>
</protein>
<feature type="domain" description="Nudix hydrolase" evidence="1">
    <location>
        <begin position="40"/>
        <end position="172"/>
    </location>
</feature>
<evidence type="ECO:0000313" key="2">
    <source>
        <dbReference type="EMBL" id="KAD3720613.1"/>
    </source>
</evidence>
<proteinExistence type="predicted"/>